<dbReference type="OrthoDB" id="392450at2759"/>
<gene>
    <name evidence="2" type="ORF">PFUGPA_04535</name>
</gene>
<feature type="region of interest" description="Disordered" evidence="1">
    <location>
        <begin position="314"/>
        <end position="363"/>
    </location>
</feature>
<proteinExistence type="predicted"/>
<evidence type="ECO:0000256" key="1">
    <source>
        <dbReference type="SAM" id="MobiDB-lite"/>
    </source>
</evidence>
<dbReference type="Gene3D" id="1.10.287.370">
    <property type="match status" value="1"/>
</dbReference>
<reference evidence="2 3" key="1">
    <citation type="submission" date="2013-02" db="EMBL/GenBank/DDBJ databases">
        <title>The Genome Annotation of Plasmodium falciparum Palo Alto/Uganda.</title>
        <authorList>
            <consortium name="The Broad Institute Genome Sequencing Platform"/>
            <consortium name="The Broad Institute Genome Sequencing Center for Infectious Disease"/>
            <person name="Neafsey D."/>
            <person name="Hoffman S."/>
            <person name="Volkman S."/>
            <person name="Rosenthal P."/>
            <person name="Walker B."/>
            <person name="Young S.K."/>
            <person name="Zeng Q."/>
            <person name="Gargeya S."/>
            <person name="Fitzgerald M."/>
            <person name="Haas B."/>
            <person name="Abouelleil A."/>
            <person name="Allen A.W."/>
            <person name="Alvarado L."/>
            <person name="Arachchi H.M."/>
            <person name="Berlin A.M."/>
            <person name="Chapman S.B."/>
            <person name="Gainer-Dewar J."/>
            <person name="Goldberg J."/>
            <person name="Griggs A."/>
            <person name="Gujja S."/>
            <person name="Hansen M."/>
            <person name="Howarth C."/>
            <person name="Imamovic A."/>
            <person name="Ireland A."/>
            <person name="Larimer J."/>
            <person name="McCowan C."/>
            <person name="Murphy C."/>
            <person name="Pearson M."/>
            <person name="Poon T.W."/>
            <person name="Priest M."/>
            <person name="Roberts A."/>
            <person name="Saif S."/>
            <person name="Shea T."/>
            <person name="Sisk P."/>
            <person name="Sykes S."/>
            <person name="Wortman J."/>
            <person name="Nusbaum C."/>
            <person name="Birren B."/>
        </authorList>
    </citation>
    <scope>NUCLEOTIDE SEQUENCE [LARGE SCALE GENOMIC DNA]</scope>
    <source>
        <strain evidence="2 3">Palo Alto/Uganda</strain>
    </source>
</reference>
<organism evidence="2 3">
    <name type="scientific">Plasmodium falciparum (isolate Palo Alto / Uganda)</name>
    <dbReference type="NCBI Taxonomy" id="57270"/>
    <lineage>
        <taxon>Eukaryota</taxon>
        <taxon>Sar</taxon>
        <taxon>Alveolata</taxon>
        <taxon>Apicomplexa</taxon>
        <taxon>Aconoidasida</taxon>
        <taxon>Haemosporida</taxon>
        <taxon>Plasmodiidae</taxon>
        <taxon>Plasmodium</taxon>
        <taxon>Plasmodium (Laverania)</taxon>
    </lineage>
</organism>
<sequence>MFGYQKRSSLCLVRGCFYSLVQGNEKFENLKKLSYNFYKKSKFMNENNYEDVININKKINLLYKNERVYNNQSYILILKGFMNILYQTKEKSKRNMIKNIMNSFVLFFKDYIYYMNEQDITLLLDIQGKCDIKNISLHKLIIDKLGKKMKKENVECLFYKLNPTSVCIILNNLYKVNILSKEKELIDDIYDYYILNKYSNYTIKQLIILLHSLNKYSYPKEKIIHLLNYISTHICNAYQIKDENKNISRYICSHIEGSNLLNKNDYTKDKRNNNLKNIIKNETHYMKTQPYIICPKNMKNKLYNAIISSNKKIASTDNKRKKNISQDKSNHNNNNNNNSNNSNNSNNCNNSNNNHSNNNNKFFNDNKKNNGDILFDKKDKYEVILFYTMSCYNYCNNYIIKIILEEIKNKITCTYNEKEICMFLTGVCNYIAVKKIQRFEKHCMNEEESINSINKQICFYYIHNIILKNNNHLIRNYSKFSIISLYILLSKLDYFHYYGRNTESWFLNKLFFNYNQQYDDIIRKMNDKRKKNFFFLYHFIKKKENITIKNIINLLFSLILNGHMNHSFYNILLQQMNFLIYDHLYNNINKEKEKENYNYILQDKKQLYYNQIHKEYYKDDHHIFKKIIQIVSLENIQILCIVYTYLYIYNILHKLNKNNLSLFLLFIQNCNYVNSFYISQHTTSKIHKEINDTIFSVNTKIHNQKKKHSLQTNECFEVKVLEDDSVLHKLVGLVLVKEEKSKCYDTISRRLQYITGEIENRKKVITNSEEKLRKLFSDLEAHAGQRKIPVPQA</sequence>
<dbReference type="OMA" id="NECFIFP"/>
<name>W4ITX1_PLAFP</name>
<evidence type="ECO:0000313" key="2">
    <source>
        <dbReference type="EMBL" id="ETW53520.1"/>
    </source>
</evidence>
<dbReference type="InterPro" id="IPR009053">
    <property type="entry name" value="Prefoldin"/>
</dbReference>
<reference evidence="2 3" key="2">
    <citation type="submission" date="2013-02" db="EMBL/GenBank/DDBJ databases">
        <title>The Genome Sequence of Plasmodium falciparum Palo Alto/Uganda.</title>
        <authorList>
            <consortium name="The Broad Institute Genome Sequencing Platform"/>
            <consortium name="The Broad Institute Genome Sequencing Center for Infectious Disease"/>
            <person name="Neafsey D."/>
            <person name="Cheeseman I."/>
            <person name="Volkman S."/>
            <person name="Adams J."/>
            <person name="Walker B."/>
            <person name="Young S.K."/>
            <person name="Zeng Q."/>
            <person name="Gargeya S."/>
            <person name="Fitzgerald M."/>
            <person name="Haas B."/>
            <person name="Abouelleil A."/>
            <person name="Alvarado L."/>
            <person name="Arachchi H.M."/>
            <person name="Berlin A.M."/>
            <person name="Chapman S.B."/>
            <person name="Dewar J."/>
            <person name="Goldberg J."/>
            <person name="Griggs A."/>
            <person name="Gujja S."/>
            <person name="Hansen M."/>
            <person name="Howarth C."/>
            <person name="Imamovic A."/>
            <person name="Larimer J."/>
            <person name="McCowan C."/>
            <person name="Murphy C."/>
            <person name="Neiman D."/>
            <person name="Pearson M."/>
            <person name="Priest M."/>
            <person name="Roberts A."/>
            <person name="Saif S."/>
            <person name="Shea T."/>
            <person name="Sisk P."/>
            <person name="Sykes S."/>
            <person name="Wortman J."/>
            <person name="Nusbaum C."/>
            <person name="Birren B."/>
        </authorList>
    </citation>
    <scope>NUCLEOTIDE SEQUENCE [LARGE SCALE GENOMIC DNA]</scope>
    <source>
        <strain evidence="2 3">Palo Alto/Uganda</strain>
    </source>
</reference>
<feature type="compositionally biased region" description="Low complexity" evidence="1">
    <location>
        <begin position="331"/>
        <end position="363"/>
    </location>
</feature>
<accession>W4ITX1</accession>
<dbReference type="SUPFAM" id="SSF46579">
    <property type="entry name" value="Prefoldin"/>
    <property type="match status" value="1"/>
</dbReference>
<dbReference type="Proteomes" id="UP000019103">
    <property type="component" value="Unassembled WGS sequence"/>
</dbReference>
<protein>
    <submittedName>
        <fullName evidence="2">Uncharacterized protein</fullName>
    </submittedName>
</protein>
<evidence type="ECO:0000313" key="3">
    <source>
        <dbReference type="Proteomes" id="UP000019103"/>
    </source>
</evidence>
<dbReference type="EMBL" id="KI927385">
    <property type="protein sequence ID" value="ETW53520.1"/>
    <property type="molecule type" value="Genomic_DNA"/>
</dbReference>
<dbReference type="AlphaFoldDB" id="W4ITX1"/>